<keyword evidence="4" id="KW-1185">Reference proteome</keyword>
<keyword evidence="1" id="KW-0238">DNA-binding</keyword>
<dbReference type="RefSeq" id="WP_119316396.1">
    <property type="nucleotide sequence ID" value="NZ_QXDL01000224.1"/>
</dbReference>
<dbReference type="PROSITE" id="PS00430">
    <property type="entry name" value="TONB_DEPENDENT_REC_1"/>
    <property type="match status" value="1"/>
</dbReference>
<reference evidence="3 4" key="1">
    <citation type="submission" date="2018-08" db="EMBL/GenBank/DDBJ databases">
        <title>Meiothermus terrae DSM 26712 genome sequencing project.</title>
        <authorList>
            <person name="Da Costa M.S."/>
            <person name="Albuquerque L."/>
            <person name="Raposo P."/>
            <person name="Froufe H.J.C."/>
            <person name="Barroso C.S."/>
            <person name="Egas C."/>
        </authorList>
    </citation>
    <scope>NUCLEOTIDE SEQUENCE [LARGE SCALE GENOMIC DNA]</scope>
    <source>
        <strain evidence="3 4">DSM 26712</strain>
    </source>
</reference>
<evidence type="ECO:0000313" key="4">
    <source>
        <dbReference type="Proteomes" id="UP000265715"/>
    </source>
</evidence>
<comment type="caution">
    <text evidence="3">The sequence shown here is derived from an EMBL/GenBank/DDBJ whole genome shotgun (WGS) entry which is preliminary data.</text>
</comment>
<feature type="domain" description="SpoVT-AbrB" evidence="2">
    <location>
        <begin position="3"/>
        <end position="48"/>
    </location>
</feature>
<gene>
    <name evidence="3" type="ORF">Mterra_03496</name>
</gene>
<proteinExistence type="predicted"/>
<dbReference type="EMBL" id="QXDL01000224">
    <property type="protein sequence ID" value="RIH80584.1"/>
    <property type="molecule type" value="Genomic_DNA"/>
</dbReference>
<dbReference type="InterPro" id="IPR010916">
    <property type="entry name" value="TonB_box_CS"/>
</dbReference>
<dbReference type="Gene3D" id="2.10.260.10">
    <property type="match status" value="1"/>
</dbReference>
<evidence type="ECO:0000256" key="1">
    <source>
        <dbReference type="PROSITE-ProRule" id="PRU01076"/>
    </source>
</evidence>
<protein>
    <submittedName>
        <fullName evidence="3">Putative addiction module antidote</fullName>
    </submittedName>
</protein>
<dbReference type="AlphaFoldDB" id="A0A399E764"/>
<dbReference type="InterPro" id="IPR007159">
    <property type="entry name" value="SpoVT-AbrB_dom"/>
</dbReference>
<dbReference type="SMART" id="SM00966">
    <property type="entry name" value="SpoVT_AbrB"/>
    <property type="match status" value="1"/>
</dbReference>
<dbReference type="GO" id="GO:0003677">
    <property type="term" value="F:DNA binding"/>
    <property type="evidence" value="ECO:0007669"/>
    <property type="project" value="UniProtKB-UniRule"/>
</dbReference>
<accession>A0A399E764</accession>
<sequence>MKRTLLSLGNSTAVTLPPDLLERLGLRSGDTVEVEATEDGILIRPAKALDPEFERALRAVVGRYGNTLRRLAAYDRGDE</sequence>
<dbReference type="NCBIfam" id="TIGR01439">
    <property type="entry name" value="lp_hng_hel_AbrB"/>
    <property type="match status" value="1"/>
</dbReference>
<name>A0A399E764_9DEIN</name>
<dbReference type="Proteomes" id="UP000265715">
    <property type="component" value="Unassembled WGS sequence"/>
</dbReference>
<evidence type="ECO:0000259" key="2">
    <source>
        <dbReference type="PROSITE" id="PS51740"/>
    </source>
</evidence>
<organism evidence="3 4">
    <name type="scientific">Calidithermus terrae</name>
    <dbReference type="NCBI Taxonomy" id="1408545"/>
    <lineage>
        <taxon>Bacteria</taxon>
        <taxon>Thermotogati</taxon>
        <taxon>Deinococcota</taxon>
        <taxon>Deinococci</taxon>
        <taxon>Thermales</taxon>
        <taxon>Thermaceae</taxon>
        <taxon>Calidithermus</taxon>
    </lineage>
</organism>
<dbReference type="SUPFAM" id="SSF89447">
    <property type="entry name" value="AbrB/MazE/MraZ-like"/>
    <property type="match status" value="1"/>
</dbReference>
<evidence type="ECO:0000313" key="3">
    <source>
        <dbReference type="EMBL" id="RIH80584.1"/>
    </source>
</evidence>
<dbReference type="OrthoDB" id="582905at2"/>
<dbReference type="PROSITE" id="PS51740">
    <property type="entry name" value="SPOVT_ABRB"/>
    <property type="match status" value="1"/>
</dbReference>
<dbReference type="InterPro" id="IPR037914">
    <property type="entry name" value="SpoVT-AbrB_sf"/>
</dbReference>
<dbReference type="Pfam" id="PF04014">
    <property type="entry name" value="MazE_antitoxin"/>
    <property type="match status" value="1"/>
</dbReference>